<comment type="caution">
    <text evidence="2">The sequence shown here is derived from an EMBL/GenBank/DDBJ whole genome shotgun (WGS) entry which is preliminary data.</text>
</comment>
<dbReference type="EMBL" id="SGXD01000004">
    <property type="protein sequence ID" value="RZS82752.1"/>
    <property type="molecule type" value="Genomic_DNA"/>
</dbReference>
<organism evidence="2 3">
    <name type="scientific">Motilibacter rhizosphaerae</name>
    <dbReference type="NCBI Taxonomy" id="598652"/>
    <lineage>
        <taxon>Bacteria</taxon>
        <taxon>Bacillati</taxon>
        <taxon>Actinomycetota</taxon>
        <taxon>Actinomycetes</taxon>
        <taxon>Motilibacterales</taxon>
        <taxon>Motilibacteraceae</taxon>
        <taxon>Motilibacter</taxon>
    </lineage>
</organism>
<dbReference type="OrthoDB" id="5149983at2"/>
<dbReference type="AlphaFoldDB" id="A0A4Q7NG18"/>
<evidence type="ECO:0000313" key="2">
    <source>
        <dbReference type="EMBL" id="RZS82752.1"/>
    </source>
</evidence>
<reference evidence="2 3" key="1">
    <citation type="submission" date="2019-02" db="EMBL/GenBank/DDBJ databases">
        <title>Genomic Encyclopedia of Type Strains, Phase IV (KMG-IV): sequencing the most valuable type-strain genomes for metagenomic binning, comparative biology and taxonomic classification.</title>
        <authorList>
            <person name="Goeker M."/>
        </authorList>
    </citation>
    <scope>NUCLEOTIDE SEQUENCE [LARGE SCALE GENOMIC DNA]</scope>
    <source>
        <strain evidence="2 3">DSM 45622</strain>
    </source>
</reference>
<evidence type="ECO:0000256" key="1">
    <source>
        <dbReference type="SAM" id="MobiDB-lite"/>
    </source>
</evidence>
<dbReference type="Proteomes" id="UP000293638">
    <property type="component" value="Unassembled WGS sequence"/>
</dbReference>
<accession>A0A4Q7NG18</accession>
<gene>
    <name evidence="2" type="ORF">EV189_3147</name>
</gene>
<keyword evidence="3" id="KW-1185">Reference proteome</keyword>
<protein>
    <submittedName>
        <fullName evidence="2">Uncharacterized protein</fullName>
    </submittedName>
</protein>
<dbReference type="RefSeq" id="WP_130493900.1">
    <property type="nucleotide sequence ID" value="NZ_SGXD01000004.1"/>
</dbReference>
<proteinExistence type="predicted"/>
<evidence type="ECO:0000313" key="3">
    <source>
        <dbReference type="Proteomes" id="UP000293638"/>
    </source>
</evidence>
<name>A0A4Q7NG18_9ACTN</name>
<sequence length="73" mass="7707">MSTIEPFVPHPDRDEEVAAADPGAGAPETAPGFGVEGEQRDTPFRTPDPEIGVDESYDAVQHARESLGEDADG</sequence>
<feature type="region of interest" description="Disordered" evidence="1">
    <location>
        <begin position="1"/>
        <end position="56"/>
    </location>
</feature>